<proteinExistence type="inferred from homology"/>
<keyword evidence="3" id="KW-0238">DNA-binding</keyword>
<dbReference type="Pfam" id="PF01420">
    <property type="entry name" value="Methylase_S"/>
    <property type="match status" value="2"/>
</dbReference>
<feature type="domain" description="Type I restriction modification DNA specificity" evidence="4">
    <location>
        <begin position="195"/>
        <end position="339"/>
    </location>
</feature>
<keyword evidence="5" id="KW-0378">Hydrolase</keyword>
<evidence type="ECO:0000259" key="4">
    <source>
        <dbReference type="Pfam" id="PF01420"/>
    </source>
</evidence>
<dbReference type="CDD" id="cd17254">
    <property type="entry name" value="RMtype1_S_FclI-TRD1-CR1_like"/>
    <property type="match status" value="1"/>
</dbReference>
<dbReference type="PANTHER" id="PTHR30408">
    <property type="entry name" value="TYPE-1 RESTRICTION ENZYME ECOKI SPECIFICITY PROTEIN"/>
    <property type="match status" value="1"/>
</dbReference>
<keyword evidence="5" id="KW-0540">Nuclease</keyword>
<comment type="caution">
    <text evidence="5">The sequence shown here is derived from an EMBL/GenBank/DDBJ whole genome shotgun (WGS) entry which is preliminary data.</text>
</comment>
<reference evidence="5" key="1">
    <citation type="submission" date="2022-05" db="EMBL/GenBank/DDBJ databases">
        <authorList>
            <person name="Blom J."/>
        </authorList>
    </citation>
    <scope>NUCLEOTIDE SEQUENCE</scope>
    <source>
        <strain evidence="5">Type strain: CPO20170097</strain>
    </source>
</reference>
<name>A0ABM9FCC8_9ENTR</name>
<evidence type="ECO:0000256" key="2">
    <source>
        <dbReference type="ARBA" id="ARBA00022747"/>
    </source>
</evidence>
<keyword evidence="5" id="KW-0255">Endonuclease</keyword>
<organism evidence="5 6">
    <name type="scientific">Pseudocitrobacter vendiensis</name>
    <dbReference type="NCBI Taxonomy" id="2488306"/>
    <lineage>
        <taxon>Bacteria</taxon>
        <taxon>Pseudomonadati</taxon>
        <taxon>Pseudomonadota</taxon>
        <taxon>Gammaproteobacteria</taxon>
        <taxon>Enterobacterales</taxon>
        <taxon>Enterobacteriaceae</taxon>
        <taxon>Pseudocitrobacter</taxon>
    </lineage>
</organism>
<dbReference type="Gene3D" id="3.90.220.20">
    <property type="entry name" value="DNA methylase specificity domains"/>
    <property type="match status" value="2"/>
</dbReference>
<dbReference type="CDD" id="cd17246">
    <property type="entry name" value="RMtype1_S_SonII-TRD2-CR2_like"/>
    <property type="match status" value="1"/>
</dbReference>
<dbReference type="EMBL" id="CALSBS010000017">
    <property type="protein sequence ID" value="CAH6660858.1"/>
    <property type="molecule type" value="Genomic_DNA"/>
</dbReference>
<evidence type="ECO:0000313" key="5">
    <source>
        <dbReference type="EMBL" id="CAH6660858.1"/>
    </source>
</evidence>
<evidence type="ECO:0000313" key="6">
    <source>
        <dbReference type="Proteomes" id="UP001152651"/>
    </source>
</evidence>
<comment type="similarity">
    <text evidence="1">Belongs to the type-I restriction system S methylase family.</text>
</comment>
<dbReference type="InterPro" id="IPR000055">
    <property type="entry name" value="Restrct_endonuc_typeI_TRD"/>
</dbReference>
<dbReference type="GO" id="GO:0004519">
    <property type="term" value="F:endonuclease activity"/>
    <property type="evidence" value="ECO:0007669"/>
    <property type="project" value="UniProtKB-KW"/>
</dbReference>
<dbReference type="RefSeq" id="WP_253898565.1">
    <property type="nucleotide sequence ID" value="NZ_CALSBS010000017.1"/>
</dbReference>
<sequence length="393" mass="44590">MSEWVVKNLDEVVEYFIDYRGKTPVKTGSGIPLITAKIVKDGCLQTPTEFISVEDYPLWMTRGYPEVNDVVLTTEAPLGEVALIKNKNVALAQRIITLRGYKNILDNKFLKYWLQSEQGQYELESRASGTTVFGIKSSILKKIPISLPPYNEQVAISSVLYSIDEKKDLLHRQNKTLESMAETIFRKWFIEEPQEEWDTVPLSKVATFTNGLACQKFPAISGEPSMPVLKIKELSSGISSNTDLATANIKEDYIVNHGDVIFAWSASLMVKIWSGPVCVLNQHLFKVTSDTYPKWFYLEWCKHYLKEFISISQSHATTMGHIKRKDLDEAMVKIPSNNELVNMTAKIGPLLDQRIEKMRQIRTLETLRDTLLPKLMSGDVRVQYAEEAIASVA</sequence>
<keyword evidence="2" id="KW-0680">Restriction system</keyword>
<evidence type="ECO:0000256" key="3">
    <source>
        <dbReference type="ARBA" id="ARBA00023125"/>
    </source>
</evidence>
<dbReference type="SUPFAM" id="SSF116734">
    <property type="entry name" value="DNA methylase specificity domain"/>
    <property type="match status" value="2"/>
</dbReference>
<dbReference type="Proteomes" id="UP001152651">
    <property type="component" value="Unassembled WGS sequence"/>
</dbReference>
<dbReference type="PANTHER" id="PTHR30408:SF12">
    <property type="entry name" value="TYPE I RESTRICTION ENZYME MJAVIII SPECIFICITY SUBUNIT"/>
    <property type="match status" value="1"/>
</dbReference>
<gene>
    <name evidence="5" type="ORF">FBBNIHIM_17245</name>
</gene>
<feature type="domain" description="Type I restriction modification DNA specificity" evidence="4">
    <location>
        <begin position="1"/>
        <end position="178"/>
    </location>
</feature>
<evidence type="ECO:0000256" key="1">
    <source>
        <dbReference type="ARBA" id="ARBA00010923"/>
    </source>
</evidence>
<accession>A0ABM9FCC8</accession>
<dbReference type="InterPro" id="IPR052021">
    <property type="entry name" value="Type-I_RS_S_subunit"/>
</dbReference>
<dbReference type="InterPro" id="IPR044946">
    <property type="entry name" value="Restrct_endonuc_typeI_TRD_sf"/>
</dbReference>
<keyword evidence="6" id="KW-1185">Reference proteome</keyword>
<protein>
    <submittedName>
        <fullName evidence="5">Restriction endonuclease subunit S</fullName>
    </submittedName>
</protein>